<accession>Q4RPY5</accession>
<dbReference type="KEGG" id="tng:GSTEN00030872G001"/>
<feature type="non-terminal residue" evidence="2">
    <location>
        <position position="108"/>
    </location>
</feature>
<comment type="caution">
    <text evidence="2">The sequence shown here is derived from an EMBL/GenBank/DDBJ whole genome shotgun (WGS) entry which is preliminary data.</text>
</comment>
<gene>
    <name evidence="2" type="ORF">GSTENG00030872001</name>
</gene>
<protein>
    <submittedName>
        <fullName evidence="2">(spotted green pufferfish) hypothetical protein</fullName>
    </submittedName>
</protein>
<organism evidence="2">
    <name type="scientific">Tetraodon nigroviridis</name>
    <name type="common">Spotted green pufferfish</name>
    <name type="synonym">Chelonodon nigroviridis</name>
    <dbReference type="NCBI Taxonomy" id="99883"/>
    <lineage>
        <taxon>Eukaryota</taxon>
        <taxon>Metazoa</taxon>
        <taxon>Chordata</taxon>
        <taxon>Craniata</taxon>
        <taxon>Vertebrata</taxon>
        <taxon>Euteleostomi</taxon>
        <taxon>Actinopterygii</taxon>
        <taxon>Neopterygii</taxon>
        <taxon>Teleostei</taxon>
        <taxon>Neoteleostei</taxon>
        <taxon>Acanthomorphata</taxon>
        <taxon>Eupercaria</taxon>
        <taxon>Tetraodontiformes</taxon>
        <taxon>Tetradontoidea</taxon>
        <taxon>Tetraodontidae</taxon>
        <taxon>Tetraodon</taxon>
    </lineage>
</organism>
<dbReference type="EMBL" id="CAAE01015006">
    <property type="protein sequence ID" value="CAG09547.1"/>
    <property type="molecule type" value="Genomic_DNA"/>
</dbReference>
<reference evidence="2" key="2">
    <citation type="submission" date="2004-02" db="EMBL/GenBank/DDBJ databases">
        <authorList>
            <consortium name="Genoscope"/>
            <consortium name="Whitehead Institute Centre for Genome Research"/>
        </authorList>
    </citation>
    <scope>NUCLEOTIDE SEQUENCE</scope>
</reference>
<name>Q4RPY5_TETNG</name>
<evidence type="ECO:0000313" key="2">
    <source>
        <dbReference type="EMBL" id="CAG09547.1"/>
    </source>
</evidence>
<dbReference type="OrthoDB" id="2139606at2759"/>
<sequence>HEVLVGVLSARHHHQLRQAIRETWLGYLRQHPHFHQRSVCWSSNLYSPPRVGVRFIVGERGCPIPEEDREDPYSCTLLNFTEPGTQKRKHTTHPPTQCSYRSEQRGLC</sequence>
<proteinExistence type="predicted"/>
<dbReference type="AlphaFoldDB" id="Q4RPY5"/>
<evidence type="ECO:0000256" key="1">
    <source>
        <dbReference type="SAM" id="MobiDB-lite"/>
    </source>
</evidence>
<feature type="region of interest" description="Disordered" evidence="1">
    <location>
        <begin position="84"/>
        <end position="108"/>
    </location>
</feature>
<reference evidence="2" key="1">
    <citation type="journal article" date="2004" name="Nature">
        <title>Genome duplication in the teleost fish Tetraodon nigroviridis reveals the early vertebrate proto-karyotype.</title>
        <authorList>
            <person name="Jaillon O."/>
            <person name="Aury J.-M."/>
            <person name="Brunet F."/>
            <person name="Petit J.-L."/>
            <person name="Stange-Thomann N."/>
            <person name="Mauceli E."/>
            <person name="Bouneau L."/>
            <person name="Fischer C."/>
            <person name="Ozouf-Costaz C."/>
            <person name="Bernot A."/>
            <person name="Nicaud S."/>
            <person name="Jaffe D."/>
            <person name="Fisher S."/>
            <person name="Lutfalla G."/>
            <person name="Dossat C."/>
            <person name="Segurens B."/>
            <person name="Dasilva C."/>
            <person name="Salanoubat M."/>
            <person name="Levy M."/>
            <person name="Boudet N."/>
            <person name="Castellano S."/>
            <person name="Anthouard V."/>
            <person name="Jubin C."/>
            <person name="Castelli V."/>
            <person name="Katinka M."/>
            <person name="Vacherie B."/>
            <person name="Biemont C."/>
            <person name="Skalli Z."/>
            <person name="Cattolico L."/>
            <person name="Poulain J."/>
            <person name="De Berardinis V."/>
            <person name="Cruaud C."/>
            <person name="Duprat S."/>
            <person name="Brottier P."/>
            <person name="Coutanceau J.-P."/>
            <person name="Gouzy J."/>
            <person name="Parra G."/>
            <person name="Lardier G."/>
            <person name="Chapple C."/>
            <person name="McKernan K.J."/>
            <person name="McEwan P."/>
            <person name="Bosak S."/>
            <person name="Kellis M."/>
            <person name="Volff J.-N."/>
            <person name="Guigo R."/>
            <person name="Zody M.C."/>
            <person name="Mesirov J."/>
            <person name="Lindblad-Toh K."/>
            <person name="Birren B."/>
            <person name="Nusbaum C."/>
            <person name="Kahn D."/>
            <person name="Robinson-Rechavi M."/>
            <person name="Laudet V."/>
            <person name="Schachter V."/>
            <person name="Quetier F."/>
            <person name="Saurin W."/>
            <person name="Scarpelli C."/>
            <person name="Wincker P."/>
            <person name="Lander E.S."/>
            <person name="Weissenbach J."/>
            <person name="Roest Crollius H."/>
        </authorList>
    </citation>
    <scope>NUCLEOTIDE SEQUENCE [LARGE SCALE GENOMIC DNA]</scope>
</reference>